<dbReference type="OrthoDB" id="2831684at2759"/>
<evidence type="ECO:0000256" key="6">
    <source>
        <dbReference type="SAM" id="MobiDB-lite"/>
    </source>
</evidence>
<dbReference type="AlphaFoldDB" id="A0A9Q5I204"/>
<sequence>MLALLTLVALLVCRIQSFAPATGNTNGSSQAVDLPAISPTPFNASQLLDRRLASFSFELSFLPSFAGNRSHPNRLTQELMNRLVERTGVGPDIRPGGITVDSSMFDPEAPALVLDQSPGTPVFTLYCTAVPSGPAFFESLHNFPKSSRFVWDVNLGNDSVDIAQGQIEAGIKYLGWDRIYALQLGNEPDHYAGGSRPGTWSSADYTAQFLNWTAELTERLNLPPRIFQAGGVAEDPTSAAPITTVSAIEDGIDSTGVVKLFDQHTYQYSTCDPPRDAIATLPNLINHQNITAYLDLWKPQIAAARSRGKEFVVGEYSSVSCSGKQNVTDTFGQALWIADTVLYGAFLNISRLYLHRATLVFQSSQQANAPGFSWYDLWYPVETERYGSARASPSFVSYLLINEAAGKSTQTQLSLIPVESDPQLAVYAIWDPEARKDNIARMVLLNLAVRNVSTPEEDAAQNEAVFDLSPYLRKPRGRKNYGQTKVKRMTSPGLDSKDVSRVLWAGQSYENGTASGKEVIEGLEDGTVTLEEAKSDSTDVRDEECTSLGFATRHSAYQTTPRLTDAQKNRSAKVQKQVAAIQKQAEQSGKSRATLEKEREKALREKQKVEEAKRAKEEAALLKPVQTQKVPFGVDPKTVLCAFYKAGHCDKGNKCKFSHDLNVGRKVEKKNLYEDAREEKMMDTMENWDEAKLRSVVLSKHGNPKTTTDIVCKYFIEAIETQKFGWFWECPNGGEKCQYRHALPPGFVLKSQKKAAEEAAKANTISLEEFLEVERHKLGPNLTPVNRETFAKWKRTRMDKKKAEEEAMKTAKETQAAAGKSSGMSGRDLFTYNPEWFADEDEDVGEEWDIEKYRRETEAEHEAEAAARLATLDIQDEGYREEDSASPEVSGS</sequence>
<dbReference type="GO" id="GO:0002181">
    <property type="term" value="P:cytoplasmic translation"/>
    <property type="evidence" value="ECO:0007669"/>
    <property type="project" value="TreeGrafter"/>
</dbReference>
<dbReference type="SUPFAM" id="SSF51445">
    <property type="entry name" value="(Trans)glycosidases"/>
    <property type="match status" value="1"/>
</dbReference>
<feature type="region of interest" description="Disordered" evidence="6">
    <location>
        <begin position="852"/>
        <end position="892"/>
    </location>
</feature>
<comment type="caution">
    <text evidence="9">The sequence shown here is derived from an EMBL/GenBank/DDBJ whole genome shotgun (WGS) entry which is preliminary data.</text>
</comment>
<dbReference type="InterPro" id="IPR017853">
    <property type="entry name" value="GH"/>
</dbReference>
<evidence type="ECO:0000259" key="8">
    <source>
        <dbReference type="PROSITE" id="PS50103"/>
    </source>
</evidence>
<dbReference type="PROSITE" id="PS50103">
    <property type="entry name" value="ZF_C3H1"/>
    <property type="match status" value="2"/>
</dbReference>
<reference evidence="9" key="1">
    <citation type="submission" date="2016-06" db="EMBL/GenBank/DDBJ databases">
        <title>Draft Genome sequence of the fungus Inonotus baumii.</title>
        <authorList>
            <person name="Zhu H."/>
            <person name="Lin W."/>
        </authorList>
    </citation>
    <scope>NUCLEOTIDE SEQUENCE</scope>
    <source>
        <strain evidence="9">821</strain>
    </source>
</reference>
<dbReference type="EMBL" id="LNZH02000139">
    <property type="protein sequence ID" value="OCB90203.1"/>
    <property type="molecule type" value="Genomic_DNA"/>
</dbReference>
<dbReference type="Gene3D" id="3.20.20.80">
    <property type="entry name" value="Glycosidases"/>
    <property type="match status" value="1"/>
</dbReference>
<feature type="chain" id="PRO_5040117558" description="C3H1-type domain-containing protein" evidence="7">
    <location>
        <begin position="18"/>
        <end position="892"/>
    </location>
</feature>
<feature type="domain" description="C3H1-type" evidence="8">
    <location>
        <begin position="635"/>
        <end position="662"/>
    </location>
</feature>
<dbReference type="InterPro" id="IPR000571">
    <property type="entry name" value="Znf_CCCH"/>
</dbReference>
<dbReference type="Pfam" id="PF16543">
    <property type="entry name" value="DFRP_C"/>
    <property type="match status" value="1"/>
</dbReference>
<dbReference type="PANTHER" id="PTHR12681:SF0">
    <property type="entry name" value="ZINC FINGER CCCH DOMAIN-CONTAINING PROTEIN 15"/>
    <property type="match status" value="1"/>
</dbReference>
<feature type="region of interest" description="Disordered" evidence="6">
    <location>
        <begin position="794"/>
        <end position="825"/>
    </location>
</feature>
<evidence type="ECO:0000256" key="7">
    <source>
        <dbReference type="SAM" id="SignalP"/>
    </source>
</evidence>
<evidence type="ECO:0000256" key="2">
    <source>
        <dbReference type="ARBA" id="ARBA00022771"/>
    </source>
</evidence>
<dbReference type="InterPro" id="IPR031728">
    <property type="entry name" value="GlcAase_C"/>
</dbReference>
<proteinExistence type="predicted"/>
<evidence type="ECO:0000313" key="10">
    <source>
        <dbReference type="Proteomes" id="UP000757232"/>
    </source>
</evidence>
<dbReference type="Pfam" id="PF16862">
    <property type="entry name" value="Glyco_hydro_79C"/>
    <property type="match status" value="1"/>
</dbReference>
<evidence type="ECO:0000256" key="5">
    <source>
        <dbReference type="SAM" id="Coils"/>
    </source>
</evidence>
<keyword evidence="7" id="KW-0732">Signal</keyword>
<dbReference type="Proteomes" id="UP000757232">
    <property type="component" value="Unassembled WGS sequence"/>
</dbReference>
<keyword evidence="10" id="KW-1185">Reference proteome</keyword>
<accession>A0A9Q5I204</accession>
<feature type="zinc finger region" description="C3H1-type" evidence="4">
    <location>
        <begin position="635"/>
        <end position="662"/>
    </location>
</feature>
<name>A0A9Q5I204_SANBA</name>
<feature type="zinc finger region" description="C3H1-type" evidence="4">
    <location>
        <begin position="706"/>
        <end position="744"/>
    </location>
</feature>
<dbReference type="Gene3D" id="4.10.1000.10">
    <property type="entry name" value="Zinc finger, CCCH-type"/>
    <property type="match status" value="1"/>
</dbReference>
<keyword evidence="1 4" id="KW-0479">Metal-binding</keyword>
<protein>
    <recommendedName>
        <fullName evidence="8">C3H1-type domain-containing protein</fullName>
    </recommendedName>
</protein>
<keyword evidence="2 4" id="KW-0863">Zinc-finger</keyword>
<dbReference type="SMART" id="SM00356">
    <property type="entry name" value="ZnF_C3H1"/>
    <property type="match status" value="2"/>
</dbReference>
<gene>
    <name evidence="9" type="ORF">A7U60_g2574</name>
</gene>
<dbReference type="GO" id="GO:0005829">
    <property type="term" value="C:cytosol"/>
    <property type="evidence" value="ECO:0007669"/>
    <property type="project" value="TreeGrafter"/>
</dbReference>
<evidence type="ECO:0000313" key="9">
    <source>
        <dbReference type="EMBL" id="OCB90203.1"/>
    </source>
</evidence>
<evidence type="ECO:0000256" key="3">
    <source>
        <dbReference type="ARBA" id="ARBA00022833"/>
    </source>
</evidence>
<dbReference type="Pfam" id="PF00642">
    <property type="entry name" value="zf-CCCH"/>
    <property type="match status" value="1"/>
</dbReference>
<dbReference type="InterPro" id="IPR036855">
    <property type="entry name" value="Znf_CCCH_sf"/>
</dbReference>
<dbReference type="InterPro" id="IPR032378">
    <property type="entry name" value="ZC3H15/TMA46_C"/>
</dbReference>
<dbReference type="SUPFAM" id="SSF90229">
    <property type="entry name" value="CCCH zinc finger"/>
    <property type="match status" value="1"/>
</dbReference>
<dbReference type="GO" id="GO:0008270">
    <property type="term" value="F:zinc ion binding"/>
    <property type="evidence" value="ECO:0007669"/>
    <property type="project" value="UniProtKB-KW"/>
</dbReference>
<feature type="compositionally biased region" description="Basic and acidic residues" evidence="6">
    <location>
        <begin position="852"/>
        <end position="865"/>
    </location>
</feature>
<keyword evidence="5" id="KW-0175">Coiled coil</keyword>
<feature type="coiled-coil region" evidence="5">
    <location>
        <begin position="585"/>
        <end position="619"/>
    </location>
</feature>
<dbReference type="PANTHER" id="PTHR12681">
    <property type="entry name" value="ZINC FINGER-CONTAINING PROTEIN P48ZNF"/>
    <property type="match status" value="1"/>
</dbReference>
<feature type="domain" description="C3H1-type" evidence="8">
    <location>
        <begin position="706"/>
        <end position="744"/>
    </location>
</feature>
<feature type="signal peptide" evidence="7">
    <location>
        <begin position="1"/>
        <end position="17"/>
    </location>
</feature>
<dbReference type="GO" id="GO:0003729">
    <property type="term" value="F:mRNA binding"/>
    <property type="evidence" value="ECO:0007669"/>
    <property type="project" value="TreeGrafter"/>
</dbReference>
<organism evidence="9 10">
    <name type="scientific">Sanghuangporus baumii</name>
    <name type="common">Phellinus baumii</name>
    <dbReference type="NCBI Taxonomy" id="108892"/>
    <lineage>
        <taxon>Eukaryota</taxon>
        <taxon>Fungi</taxon>
        <taxon>Dikarya</taxon>
        <taxon>Basidiomycota</taxon>
        <taxon>Agaricomycotina</taxon>
        <taxon>Agaricomycetes</taxon>
        <taxon>Hymenochaetales</taxon>
        <taxon>Hymenochaetaceae</taxon>
        <taxon>Sanghuangporus</taxon>
    </lineage>
</organism>
<keyword evidence="3 4" id="KW-0862">Zinc</keyword>
<feature type="compositionally biased region" description="Basic and acidic residues" evidence="6">
    <location>
        <begin position="801"/>
        <end position="812"/>
    </location>
</feature>
<dbReference type="Gene3D" id="6.20.400.10">
    <property type="match status" value="1"/>
</dbReference>
<evidence type="ECO:0000256" key="1">
    <source>
        <dbReference type="ARBA" id="ARBA00022723"/>
    </source>
</evidence>
<evidence type="ECO:0000256" key="4">
    <source>
        <dbReference type="PROSITE-ProRule" id="PRU00723"/>
    </source>
</evidence>